<dbReference type="SUPFAM" id="SSF51735">
    <property type="entry name" value="NAD(P)-binding Rossmann-fold domains"/>
    <property type="match status" value="1"/>
</dbReference>
<proteinExistence type="predicted"/>
<dbReference type="Gene3D" id="3.40.50.720">
    <property type="entry name" value="NAD(P)-binding Rossmann-like Domain"/>
    <property type="match status" value="1"/>
</dbReference>
<dbReference type="InterPro" id="IPR050425">
    <property type="entry name" value="NAD(P)_dehydrat-like"/>
</dbReference>
<dbReference type="Pfam" id="PF01073">
    <property type="entry name" value="3Beta_HSD"/>
    <property type="match status" value="1"/>
</dbReference>
<dbReference type="PANTHER" id="PTHR10366">
    <property type="entry name" value="NAD DEPENDENT EPIMERASE/DEHYDRATASE"/>
    <property type="match status" value="1"/>
</dbReference>
<name>Q4THP3_TETNG</name>
<dbReference type="GO" id="GO:0016616">
    <property type="term" value="F:oxidoreductase activity, acting on the CH-OH group of donors, NAD or NADP as acceptor"/>
    <property type="evidence" value="ECO:0007669"/>
    <property type="project" value="InterPro"/>
</dbReference>
<reference evidence="3" key="1">
    <citation type="journal article" date="2004" name="Nature">
        <title>Genome duplication in the teleost fish Tetraodon nigroviridis reveals the early vertebrate proto-karyotype.</title>
        <authorList>
            <person name="Jaillon O."/>
            <person name="Aury J.-M."/>
            <person name="Brunet F."/>
            <person name="Petit J.-L."/>
            <person name="Stange-Thomann N."/>
            <person name="Mauceli E."/>
            <person name="Bouneau L."/>
            <person name="Fischer C."/>
            <person name="Ozouf-Costaz C."/>
            <person name="Bernot A."/>
            <person name="Nicaud S."/>
            <person name="Jaffe D."/>
            <person name="Fisher S."/>
            <person name="Lutfalla G."/>
            <person name="Dossat C."/>
            <person name="Segurens B."/>
            <person name="Dasilva C."/>
            <person name="Salanoubat M."/>
            <person name="Levy M."/>
            <person name="Boudet N."/>
            <person name="Castellano S."/>
            <person name="Anthouard V."/>
            <person name="Jubin C."/>
            <person name="Castelli V."/>
            <person name="Katinka M."/>
            <person name="Vacherie B."/>
            <person name="Biemont C."/>
            <person name="Skalli Z."/>
            <person name="Cattolico L."/>
            <person name="Poulain J."/>
            <person name="De Berardinis V."/>
            <person name="Cruaud C."/>
            <person name="Duprat S."/>
            <person name="Brottier P."/>
            <person name="Coutanceau J.-P."/>
            <person name="Gouzy J."/>
            <person name="Parra G."/>
            <person name="Lardier G."/>
            <person name="Chapple C."/>
            <person name="McKernan K.J."/>
            <person name="McEwan P."/>
            <person name="Bosak S."/>
            <person name="Kellis M."/>
            <person name="Volff J.-N."/>
            <person name="Guigo R."/>
            <person name="Zody M.C."/>
            <person name="Mesirov J."/>
            <person name="Lindblad-Toh K."/>
            <person name="Birren B."/>
            <person name="Nusbaum C."/>
            <person name="Kahn D."/>
            <person name="Robinson-Rechavi M."/>
            <person name="Laudet V."/>
            <person name="Schachter V."/>
            <person name="Quetier F."/>
            <person name="Saurin W."/>
            <person name="Scarpelli C."/>
            <person name="Wincker P."/>
            <person name="Lander E.S."/>
            <person name="Weissenbach J."/>
            <person name="Roest Crollius H."/>
        </authorList>
    </citation>
    <scope>NUCLEOTIDE SEQUENCE [LARGE SCALE GENOMIC DNA]</scope>
</reference>
<sequence>MADGGGPLCQTDIRDYASLYTLCEGVDCVFHTASYGMSGPEQLRKEQVESVNVGGTRNIITGEETRRFEGLWVPVQPGDGDCAAVCTDRSIPRLVYTSTINVVFTGEPIKERDESSASYVPSDRVSTSRTPSSGRVCADGWFRCLFQYIDHYSRTKAVAEQMILSADGIPLKVKPTAQSCLLMYRRWGSAPDLRLRPSGIYGPDERRHLYRVMVRRHHGAEKEPSVAPAEVLALYIIDGAAGASGYLAG</sequence>
<protein>
    <submittedName>
        <fullName evidence="3">Chromosome undetermined SCAF2781, whole genome shotgun sequence</fullName>
    </submittedName>
</protein>
<dbReference type="InterPro" id="IPR036291">
    <property type="entry name" value="NAD(P)-bd_dom_sf"/>
</dbReference>
<organism evidence="3">
    <name type="scientific">Tetraodon nigroviridis</name>
    <name type="common">Spotted green pufferfish</name>
    <name type="synonym">Chelonodon nigroviridis</name>
    <dbReference type="NCBI Taxonomy" id="99883"/>
    <lineage>
        <taxon>Eukaryota</taxon>
        <taxon>Metazoa</taxon>
        <taxon>Chordata</taxon>
        <taxon>Craniata</taxon>
        <taxon>Vertebrata</taxon>
        <taxon>Euteleostomi</taxon>
        <taxon>Actinopterygii</taxon>
        <taxon>Neopterygii</taxon>
        <taxon>Teleostei</taxon>
        <taxon>Neoteleostei</taxon>
        <taxon>Acanthomorphata</taxon>
        <taxon>Eupercaria</taxon>
        <taxon>Tetraodontiformes</taxon>
        <taxon>Tetradontoidea</taxon>
        <taxon>Tetraodontidae</taxon>
        <taxon>Tetraodon</taxon>
    </lineage>
</organism>
<evidence type="ECO:0000259" key="2">
    <source>
        <dbReference type="Pfam" id="PF01073"/>
    </source>
</evidence>
<feature type="domain" description="3-beta hydroxysteroid dehydrogenase/isomerase" evidence="2">
    <location>
        <begin position="9"/>
        <end position="61"/>
    </location>
</feature>
<dbReference type="PANTHER" id="PTHR10366:SF241">
    <property type="entry name" value="SHORT-CHAIN DEHYDROGENASE_REDUCTASE FAMILY 42E MEMBER 2-RELATED"/>
    <property type="match status" value="1"/>
</dbReference>
<dbReference type="EMBL" id="CAAE01002781">
    <property type="protein sequence ID" value="CAF87589.1"/>
    <property type="molecule type" value="Genomic_DNA"/>
</dbReference>
<reference evidence="3" key="2">
    <citation type="submission" date="2004-02" db="EMBL/GenBank/DDBJ databases">
        <authorList>
            <consortium name="Genoscope"/>
            <consortium name="Whitehead Institute Centre for Genome Research"/>
        </authorList>
    </citation>
    <scope>NUCLEOTIDE SEQUENCE</scope>
</reference>
<evidence type="ECO:0000313" key="3">
    <source>
        <dbReference type="EMBL" id="CAF87589.1"/>
    </source>
</evidence>
<evidence type="ECO:0000256" key="1">
    <source>
        <dbReference type="ARBA" id="ARBA00023002"/>
    </source>
</evidence>
<gene>
    <name evidence="3" type="ORF">GSTENG00000453001</name>
</gene>
<accession>Q4THP3</accession>
<dbReference type="InterPro" id="IPR002225">
    <property type="entry name" value="3Beta_OHSteriod_DH/Estase"/>
</dbReference>
<dbReference type="GO" id="GO:0006694">
    <property type="term" value="P:steroid biosynthetic process"/>
    <property type="evidence" value="ECO:0007669"/>
    <property type="project" value="InterPro"/>
</dbReference>
<dbReference type="KEGG" id="tng:GSTEN00000453G001"/>
<keyword evidence="1" id="KW-0560">Oxidoreductase</keyword>
<dbReference type="AlphaFoldDB" id="Q4THP3"/>
<dbReference type="OrthoDB" id="2735536at2759"/>